<gene>
    <name evidence="2" type="ORF">TSUD_294430</name>
</gene>
<dbReference type="PANTHER" id="PTHR48462">
    <property type="entry name" value="PROTEIN, PUTATIVE-RELATED"/>
    <property type="match status" value="1"/>
</dbReference>
<keyword evidence="3" id="KW-1185">Reference proteome</keyword>
<name>A0A2Z6MSA8_TRISU</name>
<dbReference type="InterPro" id="IPR002156">
    <property type="entry name" value="RNaseH_domain"/>
</dbReference>
<dbReference type="InterPro" id="IPR012337">
    <property type="entry name" value="RNaseH-like_sf"/>
</dbReference>
<protein>
    <recommendedName>
        <fullName evidence="1">RNase H type-1 domain-containing protein</fullName>
    </recommendedName>
</protein>
<dbReference type="SUPFAM" id="SSF53098">
    <property type="entry name" value="Ribonuclease H-like"/>
    <property type="match status" value="1"/>
</dbReference>
<evidence type="ECO:0000313" key="3">
    <source>
        <dbReference type="Proteomes" id="UP000242715"/>
    </source>
</evidence>
<dbReference type="Gene3D" id="3.30.420.10">
    <property type="entry name" value="Ribonuclease H-like superfamily/Ribonuclease H"/>
    <property type="match status" value="1"/>
</dbReference>
<feature type="domain" description="RNase H type-1" evidence="1">
    <location>
        <begin position="32"/>
        <end position="111"/>
    </location>
</feature>
<dbReference type="PANTHER" id="PTHR48462:SF1">
    <property type="entry name" value="PROTEIN, PUTATIVE-RELATED"/>
    <property type="match status" value="1"/>
</dbReference>
<dbReference type="GO" id="GO:0003676">
    <property type="term" value="F:nucleic acid binding"/>
    <property type="evidence" value="ECO:0007669"/>
    <property type="project" value="InterPro"/>
</dbReference>
<dbReference type="OrthoDB" id="1938131at2759"/>
<evidence type="ECO:0000259" key="1">
    <source>
        <dbReference type="Pfam" id="PF13456"/>
    </source>
</evidence>
<sequence>MIGGGTLNGDSKAPVTKEVIWHPPIPNWIKCNIDGASKGNPGISSCGGIFRNNAADFMLCFAKPLGFTTSYQDELCGVIRAIEIAHQMNWHNLWLETDFALVVLAVNNPSSHVTWRAEISMKKEAPVNFLIDPQEGRWTLRPADVLVYGWVGLTALKAASSKMRKHEKACSDNQHVFVPFAFDTFGFLAPEAVNLLKRVQKVMHSNVVSPRFMNVVF</sequence>
<dbReference type="EMBL" id="DF973336">
    <property type="protein sequence ID" value="GAU26475.1"/>
    <property type="molecule type" value="Genomic_DNA"/>
</dbReference>
<reference evidence="3" key="1">
    <citation type="journal article" date="2017" name="Front. Plant Sci.">
        <title>Climate Clever Clovers: New Paradigm to Reduce the Environmental Footprint of Ruminants by Breeding Low Methanogenic Forages Utilizing Haplotype Variation.</title>
        <authorList>
            <person name="Kaur P."/>
            <person name="Appels R."/>
            <person name="Bayer P.E."/>
            <person name="Keeble-Gagnere G."/>
            <person name="Wang J."/>
            <person name="Hirakawa H."/>
            <person name="Shirasawa K."/>
            <person name="Vercoe P."/>
            <person name="Stefanova K."/>
            <person name="Durmic Z."/>
            <person name="Nichols P."/>
            <person name="Revell C."/>
            <person name="Isobe S.N."/>
            <person name="Edwards D."/>
            <person name="Erskine W."/>
        </authorList>
    </citation>
    <scope>NUCLEOTIDE SEQUENCE [LARGE SCALE GENOMIC DNA]</scope>
    <source>
        <strain evidence="3">cv. Daliak</strain>
    </source>
</reference>
<proteinExistence type="predicted"/>
<dbReference type="Pfam" id="PF13456">
    <property type="entry name" value="RVT_3"/>
    <property type="match status" value="1"/>
</dbReference>
<dbReference type="InterPro" id="IPR044730">
    <property type="entry name" value="RNase_H-like_dom_plant"/>
</dbReference>
<accession>A0A2Z6MSA8</accession>
<organism evidence="2 3">
    <name type="scientific">Trifolium subterraneum</name>
    <name type="common">Subterranean clover</name>
    <dbReference type="NCBI Taxonomy" id="3900"/>
    <lineage>
        <taxon>Eukaryota</taxon>
        <taxon>Viridiplantae</taxon>
        <taxon>Streptophyta</taxon>
        <taxon>Embryophyta</taxon>
        <taxon>Tracheophyta</taxon>
        <taxon>Spermatophyta</taxon>
        <taxon>Magnoliopsida</taxon>
        <taxon>eudicotyledons</taxon>
        <taxon>Gunneridae</taxon>
        <taxon>Pentapetalae</taxon>
        <taxon>rosids</taxon>
        <taxon>fabids</taxon>
        <taxon>Fabales</taxon>
        <taxon>Fabaceae</taxon>
        <taxon>Papilionoideae</taxon>
        <taxon>50 kb inversion clade</taxon>
        <taxon>NPAAA clade</taxon>
        <taxon>Hologalegina</taxon>
        <taxon>IRL clade</taxon>
        <taxon>Trifolieae</taxon>
        <taxon>Trifolium</taxon>
    </lineage>
</organism>
<dbReference type="CDD" id="cd06222">
    <property type="entry name" value="RNase_H_like"/>
    <property type="match status" value="1"/>
</dbReference>
<evidence type="ECO:0000313" key="2">
    <source>
        <dbReference type="EMBL" id="GAU26475.1"/>
    </source>
</evidence>
<dbReference type="Proteomes" id="UP000242715">
    <property type="component" value="Unassembled WGS sequence"/>
</dbReference>
<dbReference type="GO" id="GO:0004523">
    <property type="term" value="F:RNA-DNA hybrid ribonuclease activity"/>
    <property type="evidence" value="ECO:0007669"/>
    <property type="project" value="InterPro"/>
</dbReference>
<dbReference type="AlphaFoldDB" id="A0A2Z6MSA8"/>
<dbReference type="InterPro" id="IPR036397">
    <property type="entry name" value="RNaseH_sf"/>
</dbReference>